<evidence type="ECO:0000256" key="12">
    <source>
        <dbReference type="HAMAP-Rule" id="MF_00234"/>
    </source>
</evidence>
<feature type="binding site" evidence="12">
    <location>
        <begin position="7"/>
        <end position="15"/>
    </location>
    <ligand>
        <name>ATP</name>
        <dbReference type="ChEBI" id="CHEBI:30616"/>
    </ligand>
</feature>
<dbReference type="SUPFAM" id="SSF52540">
    <property type="entry name" value="P-loop containing nucleoside triphosphate hydrolases"/>
    <property type="match status" value="1"/>
</dbReference>
<evidence type="ECO:0000256" key="10">
    <source>
        <dbReference type="ARBA" id="ARBA00022840"/>
    </source>
</evidence>
<dbReference type="EC" id="2.7.4.3" evidence="4 12"/>
<evidence type="ECO:0000256" key="1">
    <source>
        <dbReference type="ARBA" id="ARBA00000582"/>
    </source>
</evidence>
<comment type="similarity">
    <text evidence="3 12">Belongs to the archaeal adenylate kinase family.</text>
</comment>
<comment type="catalytic activity">
    <reaction evidence="1 12">
        <text>AMP + ATP = 2 ADP</text>
        <dbReference type="Rhea" id="RHEA:12973"/>
        <dbReference type="ChEBI" id="CHEBI:30616"/>
        <dbReference type="ChEBI" id="CHEBI:456215"/>
        <dbReference type="ChEBI" id="CHEBI:456216"/>
        <dbReference type="EC" id="2.7.4.3"/>
    </reaction>
</comment>
<dbReference type="InterPro" id="IPR027417">
    <property type="entry name" value="P-loop_NTPase"/>
</dbReference>
<evidence type="ECO:0000256" key="11">
    <source>
        <dbReference type="ARBA" id="ARBA00033336"/>
    </source>
</evidence>
<proteinExistence type="inferred from homology"/>
<dbReference type="Pfam" id="PF13207">
    <property type="entry name" value="AAA_17"/>
    <property type="match status" value="1"/>
</dbReference>
<evidence type="ECO:0000256" key="8">
    <source>
        <dbReference type="ARBA" id="ARBA00022741"/>
    </source>
</evidence>
<keyword evidence="10 12" id="KW-0067">ATP-binding</keyword>
<dbReference type="EMBL" id="DTAD01000029">
    <property type="protein sequence ID" value="HGN90053.1"/>
    <property type="molecule type" value="Genomic_DNA"/>
</dbReference>
<reference evidence="13" key="1">
    <citation type="journal article" date="2020" name="mSystems">
        <title>Genome- and Community-Level Interaction Insights into Carbon Utilization and Element Cycling Functions of Hydrothermarchaeota in Hydrothermal Sediment.</title>
        <authorList>
            <person name="Zhou Z."/>
            <person name="Liu Y."/>
            <person name="Xu W."/>
            <person name="Pan J."/>
            <person name="Luo Z.H."/>
            <person name="Li M."/>
        </authorList>
    </citation>
    <scope>NUCLEOTIDE SEQUENCE [LARGE SCALE GENOMIC DNA]</scope>
    <source>
        <strain evidence="13">SpSt-613</strain>
    </source>
</reference>
<keyword evidence="9 12" id="KW-0418">Kinase</keyword>
<evidence type="ECO:0000256" key="7">
    <source>
        <dbReference type="ARBA" id="ARBA00022679"/>
    </source>
</evidence>
<evidence type="ECO:0000256" key="2">
    <source>
        <dbReference type="ARBA" id="ARBA00004496"/>
    </source>
</evidence>
<dbReference type="GO" id="GO:0004017">
    <property type="term" value="F:AMP kinase activity"/>
    <property type="evidence" value="ECO:0007669"/>
    <property type="project" value="UniProtKB-UniRule"/>
</dbReference>
<evidence type="ECO:0000256" key="6">
    <source>
        <dbReference type="ARBA" id="ARBA00022490"/>
    </source>
</evidence>
<dbReference type="GO" id="GO:0005737">
    <property type="term" value="C:cytoplasm"/>
    <property type="evidence" value="ECO:0007669"/>
    <property type="project" value="UniProtKB-SubCell"/>
</dbReference>
<name>A0A7C4I333_CALS0</name>
<comment type="caution">
    <text evidence="13">The sequence shown here is derived from an EMBL/GenBank/DDBJ whole genome shotgun (WGS) entry which is preliminary data.</text>
</comment>
<protein>
    <recommendedName>
        <fullName evidence="5 12">Adenylate kinase</fullName>
        <shortName evidence="12">AK</shortName>
        <ecNumber evidence="4 12">2.7.4.3</ecNumber>
    </recommendedName>
    <alternativeName>
        <fullName evidence="11 12">ATP-AMP transphosphorylase</fullName>
    </alternativeName>
</protein>
<dbReference type="Gene3D" id="3.40.50.300">
    <property type="entry name" value="P-loop containing nucleotide triphosphate hydrolases"/>
    <property type="match status" value="1"/>
</dbReference>
<keyword evidence="6 12" id="KW-0963">Cytoplasm</keyword>
<keyword evidence="7 12" id="KW-0808">Transferase</keyword>
<accession>A0A7C4I333</accession>
<dbReference type="GO" id="GO:0005524">
    <property type="term" value="F:ATP binding"/>
    <property type="evidence" value="ECO:0007669"/>
    <property type="project" value="UniProtKB-UniRule"/>
</dbReference>
<evidence type="ECO:0000256" key="5">
    <source>
        <dbReference type="ARBA" id="ARBA00019926"/>
    </source>
</evidence>
<organism evidence="13">
    <name type="scientific">Caldiarchaeum subterraneum</name>
    <dbReference type="NCBI Taxonomy" id="311458"/>
    <lineage>
        <taxon>Archaea</taxon>
        <taxon>Nitrososphaerota</taxon>
        <taxon>Candidatus Caldarchaeales</taxon>
        <taxon>Candidatus Caldarchaeaceae</taxon>
        <taxon>Candidatus Caldarchaeum</taxon>
    </lineage>
</organism>
<comment type="subcellular location">
    <subcellularLocation>
        <location evidence="2 12">Cytoplasm</location>
    </subcellularLocation>
</comment>
<evidence type="ECO:0000256" key="3">
    <source>
        <dbReference type="ARBA" id="ARBA00007088"/>
    </source>
</evidence>
<sequence length="198" mass="22207">MKVIVTALPGSGKTTTIKKVVEKMPSLVVVNYGDLMFEEASKLYGISHRDDMRKKLGLRDYQRLQMSAAERIAAMNNVVVDTHSVIKTPFGYYPGLPSEAVRIMNPHLIVFLDCRPEDILSRRLKDVAEGVDRKRETESVEAIEADQQMSKFFVAAAANTAACYLKVVSLRYEQRRPFEHAEAAAEEIVQTIKSLSSI</sequence>
<dbReference type="NCBIfam" id="NF003122">
    <property type="entry name" value="PRK04040.1"/>
    <property type="match status" value="1"/>
</dbReference>
<dbReference type="InterPro" id="IPR023477">
    <property type="entry name" value="Adenylate_kinase_AdkA"/>
</dbReference>
<dbReference type="HAMAP" id="MF_00234">
    <property type="entry name" value="Adenylate_kinase_AdkA"/>
    <property type="match status" value="1"/>
</dbReference>
<evidence type="ECO:0000256" key="9">
    <source>
        <dbReference type="ARBA" id="ARBA00022777"/>
    </source>
</evidence>
<evidence type="ECO:0000313" key="13">
    <source>
        <dbReference type="EMBL" id="HGN90053.1"/>
    </source>
</evidence>
<gene>
    <name evidence="12" type="primary">adkA</name>
    <name evidence="13" type="ORF">ENT82_02860</name>
</gene>
<dbReference type="AlphaFoldDB" id="A0A7C4I333"/>
<evidence type="ECO:0000256" key="4">
    <source>
        <dbReference type="ARBA" id="ARBA00012955"/>
    </source>
</evidence>
<keyword evidence="8 12" id="KW-0547">Nucleotide-binding</keyword>